<evidence type="ECO:0000313" key="5">
    <source>
        <dbReference type="EMBL" id="RLL10659.1"/>
    </source>
</evidence>
<evidence type="ECO:0000256" key="1">
    <source>
        <dbReference type="ARBA" id="ARBA00023015"/>
    </source>
</evidence>
<evidence type="ECO:0000259" key="4">
    <source>
        <dbReference type="PROSITE" id="PS50042"/>
    </source>
</evidence>
<dbReference type="RefSeq" id="WP_101549301.1">
    <property type="nucleotide sequence ID" value="NZ_DBFBJK010000289.1"/>
</dbReference>
<dbReference type="PANTHER" id="PTHR24567:SF26">
    <property type="entry name" value="REGULATORY PROTEIN YEIL"/>
    <property type="match status" value="1"/>
</dbReference>
<dbReference type="SUPFAM" id="SSF46785">
    <property type="entry name" value="Winged helix' DNA-binding domain"/>
    <property type="match status" value="1"/>
</dbReference>
<dbReference type="GO" id="GO:0003700">
    <property type="term" value="F:DNA-binding transcription factor activity"/>
    <property type="evidence" value="ECO:0007669"/>
    <property type="project" value="TreeGrafter"/>
</dbReference>
<dbReference type="InterPro" id="IPR000595">
    <property type="entry name" value="cNMP-bd_dom"/>
</dbReference>
<sequence>MQFADWLQSEPMPLAARLRKLFAGFPSDAPVLTAEARAGEHIIRQDDPCGSVCVLLEGRVTVSGIQPGYATYTFSDFDAIEFFGEYEALSGADRFFAQVQAKTRCRLLRLPASSYMQWILSDSGIMLSRVRAVMQSLLLQADRERSFLFLDSESRLLQFLTGFCTRNPAEDGEPVVVEMTRSAICEETGFCVRTINRSIRRLEQDGFLTVRRGKITVSPQQEQRMRRELALRIGR</sequence>
<dbReference type="InterPro" id="IPR050397">
    <property type="entry name" value="Env_Response_Regulators"/>
</dbReference>
<feature type="domain" description="Cyclic nucleotide-binding" evidence="4">
    <location>
        <begin position="38"/>
        <end position="136"/>
    </location>
</feature>
<keyword evidence="3" id="KW-0804">Transcription</keyword>
<dbReference type="EMBL" id="RCHT01000013">
    <property type="protein sequence ID" value="RLL10659.1"/>
    <property type="molecule type" value="Genomic_DNA"/>
</dbReference>
<dbReference type="Gene3D" id="2.60.120.10">
    <property type="entry name" value="Jelly Rolls"/>
    <property type="match status" value="1"/>
</dbReference>
<dbReference type="PANTHER" id="PTHR24567">
    <property type="entry name" value="CRP FAMILY TRANSCRIPTIONAL REGULATORY PROTEIN"/>
    <property type="match status" value="1"/>
</dbReference>
<gene>
    <name evidence="5" type="ORF">D4A47_08435</name>
</gene>
<protein>
    <submittedName>
        <fullName evidence="5">Crp/Fnr family transcriptional regulator</fullName>
    </submittedName>
</protein>
<dbReference type="GO" id="GO:0005829">
    <property type="term" value="C:cytosol"/>
    <property type="evidence" value="ECO:0007669"/>
    <property type="project" value="TreeGrafter"/>
</dbReference>
<keyword evidence="1" id="KW-0805">Transcription regulation</keyword>
<dbReference type="Pfam" id="PF00027">
    <property type="entry name" value="cNMP_binding"/>
    <property type="match status" value="1"/>
</dbReference>
<dbReference type="InterPro" id="IPR036390">
    <property type="entry name" value="WH_DNA-bd_sf"/>
</dbReference>
<evidence type="ECO:0000256" key="2">
    <source>
        <dbReference type="ARBA" id="ARBA00023125"/>
    </source>
</evidence>
<dbReference type="GO" id="GO:0003677">
    <property type="term" value="F:DNA binding"/>
    <property type="evidence" value="ECO:0007669"/>
    <property type="project" value="UniProtKB-KW"/>
</dbReference>
<dbReference type="InterPro" id="IPR018490">
    <property type="entry name" value="cNMP-bd_dom_sf"/>
</dbReference>
<name>A0A498CM26_9FIRM</name>
<dbReference type="PROSITE" id="PS50042">
    <property type="entry name" value="CNMP_BINDING_3"/>
    <property type="match status" value="1"/>
</dbReference>
<dbReference type="AlphaFoldDB" id="A0A498CM26"/>
<accession>A0A498CM26</accession>
<evidence type="ECO:0000256" key="3">
    <source>
        <dbReference type="ARBA" id="ARBA00023163"/>
    </source>
</evidence>
<keyword evidence="6" id="KW-1185">Reference proteome</keyword>
<dbReference type="Proteomes" id="UP000276301">
    <property type="component" value="Unassembled WGS sequence"/>
</dbReference>
<keyword evidence="2" id="KW-0238">DNA-binding</keyword>
<dbReference type="InterPro" id="IPR014710">
    <property type="entry name" value="RmlC-like_jellyroll"/>
</dbReference>
<evidence type="ECO:0000313" key="6">
    <source>
        <dbReference type="Proteomes" id="UP000276301"/>
    </source>
</evidence>
<dbReference type="SUPFAM" id="SSF51206">
    <property type="entry name" value="cAMP-binding domain-like"/>
    <property type="match status" value="1"/>
</dbReference>
<proteinExistence type="predicted"/>
<comment type="caution">
    <text evidence="5">The sequence shown here is derived from an EMBL/GenBank/DDBJ whole genome shotgun (WGS) entry which is preliminary data.</text>
</comment>
<dbReference type="InterPro" id="IPR012318">
    <property type="entry name" value="HTH_CRP"/>
</dbReference>
<dbReference type="CDD" id="cd00038">
    <property type="entry name" value="CAP_ED"/>
    <property type="match status" value="1"/>
</dbReference>
<organism evidence="5 6">
    <name type="scientific">Anaerotruncus massiliensis</name>
    <name type="common">ex Liu et al. 2021</name>
    <dbReference type="NCBI Taxonomy" id="2321404"/>
    <lineage>
        <taxon>Bacteria</taxon>
        <taxon>Bacillati</taxon>
        <taxon>Bacillota</taxon>
        <taxon>Clostridia</taxon>
        <taxon>Eubacteriales</taxon>
        <taxon>Oscillospiraceae</taxon>
        <taxon>Anaerotruncus</taxon>
    </lineage>
</organism>
<reference evidence="5 6" key="1">
    <citation type="submission" date="2018-10" db="EMBL/GenBank/DDBJ databases">
        <title>Anaerotruncus faecis sp. nov., isolated from human feces.</title>
        <authorList>
            <person name="Wang Y.-J."/>
        </authorList>
    </citation>
    <scope>NUCLEOTIDE SEQUENCE [LARGE SCALE GENOMIC DNA]</scope>
    <source>
        <strain evidence="5 6">22A2-44</strain>
    </source>
</reference>
<dbReference type="SMART" id="SM00419">
    <property type="entry name" value="HTH_CRP"/>
    <property type="match status" value="1"/>
</dbReference>